<reference evidence="3" key="1">
    <citation type="submission" date="2009-11" db="EMBL/GenBank/DDBJ databases">
        <title>The complete chromosome of Xylanimonas cellulosilytica DSM 15894.</title>
        <authorList>
            <consortium name="US DOE Joint Genome Institute (JGI-PGF)"/>
            <person name="Lucas S."/>
            <person name="Copeland A."/>
            <person name="Lapidus A."/>
            <person name="Glavina del Rio T."/>
            <person name="Dalin E."/>
            <person name="Tice H."/>
            <person name="Bruce D."/>
            <person name="Goodwin L."/>
            <person name="Pitluck S."/>
            <person name="Kyrpides N."/>
            <person name="Mavromatis K."/>
            <person name="Ivanova N."/>
            <person name="Mikhailova N."/>
            <person name="Foster B."/>
            <person name="Clum A."/>
            <person name="Brettin T."/>
            <person name="Detter J.C."/>
            <person name="Han C."/>
            <person name="Larimer F."/>
            <person name="Land M."/>
            <person name="Hauser L."/>
            <person name="Markowitz V."/>
            <person name="Cheng J.F."/>
            <person name="Hugenholtz P."/>
            <person name="Woyke T."/>
            <person name="Wu D."/>
            <person name="Gehrich-Schroeter G."/>
            <person name="Schneider S."/>
            <person name="Pukall S.R."/>
            <person name="Klenk H.P."/>
            <person name="Eisen J.A."/>
        </authorList>
    </citation>
    <scope>NUCLEOTIDE SEQUENCE [LARGE SCALE GENOMIC DNA]</scope>
    <source>
        <strain evidence="3">DSM 15894 / CECT 5975 / LMG 20990 / XIL07</strain>
    </source>
</reference>
<dbReference type="HOGENOM" id="CLU_973041_0_0_11"/>
<dbReference type="KEGG" id="xce:Xcel_1093"/>
<proteinExistence type="predicted"/>
<sequence length="286" mass="28688">MAVIGLFVIVLVVALVALVVAGVLGRPADAGRDAAWLARTWVVPPDEVDVYSRYLARVRTHRRVGGLLGVLFAAVVGIVYAGTIGFGIVAPGPLGDVLFCGVAGVLVGAMSAEVYRLGLPRAATTASASLAPRPTLPGARQVLAARVVVTVAVGVGAALVITGHDVTTLLAAALGALLVGLCEATRAAVAHRRRAALSERALVVDGNLRAFAARTVAALELAAAVLAATWAASGAHAAGWLPGVLGMVVVLGGLVVAVVLLVKASPRPPRRHASSPALVAGTVPLA</sequence>
<dbReference type="AlphaFoldDB" id="D1BZH0"/>
<dbReference type="eggNOG" id="ENOG50341K9">
    <property type="taxonomic scope" value="Bacteria"/>
</dbReference>
<feature type="transmembrane region" description="Helical" evidence="1">
    <location>
        <begin position="67"/>
        <end position="90"/>
    </location>
</feature>
<keyword evidence="1" id="KW-0472">Membrane</keyword>
<dbReference type="RefSeq" id="WP_012877866.1">
    <property type="nucleotide sequence ID" value="NC_013530.1"/>
</dbReference>
<keyword evidence="1" id="KW-0812">Transmembrane</keyword>
<feature type="transmembrane region" description="Helical" evidence="1">
    <location>
        <begin position="6"/>
        <end position="24"/>
    </location>
</feature>
<dbReference type="OrthoDB" id="4833360at2"/>
<dbReference type="EMBL" id="CP001821">
    <property type="protein sequence ID" value="ACZ30124.1"/>
    <property type="molecule type" value="Genomic_DNA"/>
</dbReference>
<keyword evidence="1" id="KW-1133">Transmembrane helix</keyword>
<dbReference type="STRING" id="446471.Xcel_1093"/>
<dbReference type="Proteomes" id="UP000002255">
    <property type="component" value="Chromosome"/>
</dbReference>
<feature type="transmembrane region" description="Helical" evidence="1">
    <location>
        <begin position="143"/>
        <end position="163"/>
    </location>
</feature>
<feature type="transmembrane region" description="Helical" evidence="1">
    <location>
        <begin position="96"/>
        <end position="115"/>
    </location>
</feature>
<organism evidence="2 3">
    <name type="scientific">Xylanimonas cellulosilytica (strain DSM 15894 / JCM 12276 / CECT 5975 / KCTC 9989 / LMG 20990 / NBRC 107835 / XIL07)</name>
    <dbReference type="NCBI Taxonomy" id="446471"/>
    <lineage>
        <taxon>Bacteria</taxon>
        <taxon>Bacillati</taxon>
        <taxon>Actinomycetota</taxon>
        <taxon>Actinomycetes</taxon>
        <taxon>Micrococcales</taxon>
        <taxon>Promicromonosporaceae</taxon>
        <taxon>Xylanimonas</taxon>
    </lineage>
</organism>
<protein>
    <submittedName>
        <fullName evidence="2">Uncharacterized protein</fullName>
    </submittedName>
</protein>
<gene>
    <name evidence="2" type="ordered locus">Xcel_1093</name>
</gene>
<accession>D1BZH0</accession>
<keyword evidence="3" id="KW-1185">Reference proteome</keyword>
<reference evidence="2 3" key="2">
    <citation type="journal article" date="2010" name="Stand. Genomic Sci.">
        <title>Complete genome sequence of Xylanimonas cellulosilytica type strain (XIL07).</title>
        <authorList>
            <person name="Foster B."/>
            <person name="Pukall R."/>
            <person name="Abt B."/>
            <person name="Nolan M."/>
            <person name="Glavina Del Rio T."/>
            <person name="Chen F."/>
            <person name="Lucas S."/>
            <person name="Tice H."/>
            <person name="Pitluck S."/>
            <person name="Cheng J.-F."/>
            <person name="Chertkov O."/>
            <person name="Brettin T."/>
            <person name="Han C."/>
            <person name="Detter J.C."/>
            <person name="Bruce D."/>
            <person name="Goodwin L."/>
            <person name="Ivanova N."/>
            <person name="Mavromatis K."/>
            <person name="Pati A."/>
            <person name="Mikhailova N."/>
            <person name="Chen A."/>
            <person name="Palaniappan K."/>
            <person name="Land M."/>
            <person name="Hauser L."/>
            <person name="Chang Y.-J."/>
            <person name="Jeffries C.D."/>
            <person name="Chain P."/>
            <person name="Rohde M."/>
            <person name="Goeker M."/>
            <person name="Bristow J."/>
            <person name="Eisen J.A."/>
            <person name="Markowitz V."/>
            <person name="Hugenholtz P."/>
            <person name="Kyrpides N.C."/>
            <person name="Klenk H.-P."/>
            <person name="Lapidus A."/>
        </authorList>
    </citation>
    <scope>NUCLEOTIDE SEQUENCE [LARGE SCALE GENOMIC DNA]</scope>
    <source>
        <strain evidence="3">DSM 15894 / CECT 5975 / LMG 20990 / XIL07</strain>
    </source>
</reference>
<name>D1BZH0_XYLCX</name>
<evidence type="ECO:0000313" key="2">
    <source>
        <dbReference type="EMBL" id="ACZ30124.1"/>
    </source>
</evidence>
<evidence type="ECO:0000313" key="3">
    <source>
        <dbReference type="Proteomes" id="UP000002255"/>
    </source>
</evidence>
<feature type="transmembrane region" description="Helical" evidence="1">
    <location>
        <begin position="211"/>
        <end position="233"/>
    </location>
</feature>
<evidence type="ECO:0000256" key="1">
    <source>
        <dbReference type="SAM" id="Phobius"/>
    </source>
</evidence>
<feature type="transmembrane region" description="Helical" evidence="1">
    <location>
        <begin position="239"/>
        <end position="262"/>
    </location>
</feature>
<feature type="transmembrane region" description="Helical" evidence="1">
    <location>
        <begin position="169"/>
        <end position="190"/>
    </location>
</feature>